<accession>A0A1D2MUI9</accession>
<dbReference type="OrthoDB" id="10022113at2759"/>
<gene>
    <name evidence="2" type="ORF">Ocin01_09914</name>
</gene>
<feature type="chain" id="PRO_5008904576" description="T-cell immunomodulatory protein" evidence="1">
    <location>
        <begin position="21"/>
        <end position="442"/>
    </location>
</feature>
<organism evidence="2 3">
    <name type="scientific">Orchesella cincta</name>
    <name type="common">Springtail</name>
    <name type="synonym">Podura cincta</name>
    <dbReference type="NCBI Taxonomy" id="48709"/>
    <lineage>
        <taxon>Eukaryota</taxon>
        <taxon>Metazoa</taxon>
        <taxon>Ecdysozoa</taxon>
        <taxon>Arthropoda</taxon>
        <taxon>Hexapoda</taxon>
        <taxon>Collembola</taxon>
        <taxon>Entomobryomorpha</taxon>
        <taxon>Entomobryoidea</taxon>
        <taxon>Orchesellidae</taxon>
        <taxon>Orchesellinae</taxon>
        <taxon>Orchesella</taxon>
    </lineage>
</organism>
<evidence type="ECO:0000313" key="3">
    <source>
        <dbReference type="Proteomes" id="UP000094527"/>
    </source>
</evidence>
<dbReference type="Proteomes" id="UP000094527">
    <property type="component" value="Unassembled WGS sequence"/>
</dbReference>
<dbReference type="AlphaFoldDB" id="A0A1D2MUI9"/>
<dbReference type="STRING" id="48709.A0A1D2MUI9"/>
<evidence type="ECO:0008006" key="4">
    <source>
        <dbReference type="Google" id="ProtNLM"/>
    </source>
</evidence>
<comment type="caution">
    <text evidence="2">The sequence shown here is derived from an EMBL/GenBank/DDBJ whole genome shotgun (WGS) entry which is preliminary data.</text>
</comment>
<reference evidence="2 3" key="1">
    <citation type="journal article" date="2016" name="Genome Biol. Evol.">
        <title>Gene Family Evolution Reflects Adaptation to Soil Environmental Stressors in the Genome of the Collembolan Orchesella cincta.</title>
        <authorList>
            <person name="Faddeeva-Vakhrusheva A."/>
            <person name="Derks M.F."/>
            <person name="Anvar S.Y."/>
            <person name="Agamennone V."/>
            <person name="Suring W."/>
            <person name="Smit S."/>
            <person name="van Straalen N.M."/>
            <person name="Roelofs D."/>
        </authorList>
    </citation>
    <scope>NUCLEOTIDE SEQUENCE [LARGE SCALE GENOMIC DNA]</scope>
    <source>
        <tissue evidence="2">Mixed pool</tissue>
    </source>
</reference>
<evidence type="ECO:0000256" key="1">
    <source>
        <dbReference type="SAM" id="SignalP"/>
    </source>
</evidence>
<dbReference type="SUPFAM" id="SSF69318">
    <property type="entry name" value="Integrin alpha N-terminal domain"/>
    <property type="match status" value="1"/>
</dbReference>
<dbReference type="Gene3D" id="2.130.10.130">
    <property type="entry name" value="Integrin alpha, N-terminal"/>
    <property type="match status" value="1"/>
</dbReference>
<protein>
    <recommendedName>
        <fullName evidence="4">T-cell immunomodulatory protein</fullName>
    </recommendedName>
</protein>
<keyword evidence="1" id="KW-0732">Signal</keyword>
<dbReference type="OMA" id="KIQHRVI"/>
<proteinExistence type="predicted"/>
<dbReference type="InterPro" id="IPR028994">
    <property type="entry name" value="Integrin_alpha_N"/>
</dbReference>
<feature type="signal peptide" evidence="1">
    <location>
        <begin position="1"/>
        <end position="20"/>
    </location>
</feature>
<dbReference type="PANTHER" id="PTHR35836">
    <property type="entry name" value="VCBS REPEAT-CONTAINING PROTEIN"/>
    <property type="match status" value="1"/>
</dbReference>
<sequence length="442" mass="49407">MGTFFQLCLVGAGLLAVATAQSAVPRALVSRPLPAAAFVEAYVDQGDETGFIGDRYTLYVSTFNPINPANDPKYMLRGLGRNFSDIANWELEVIDRTSPWPNNPDQIPFEVFNTSAIIWTSGFLVPPKTHGRLEIYDTRQNPPTGPMNIAALDRSDDWSYHRVLWKDMDGDGDLDALTARFFKPILGATKKQLVWLENPGLPIDITPILTGWLQHIIHEDGADVHFRNIKLPSGGQEYDVIIAAEFFNERLMLYYSLDGKWTDWSQVRTIPIDTTVGQTFDVYVYDFNKDGKDDILISAYNHTRGFVYAYEIPENFISGQFVKHTLADEFIANTIIGGQAMTPGSPKPFYPTKAYEEETLPGGGKRKPYVLLSGDDDGKHYILEPVSDDPTNWTYNKHVLVDTERTTVGKFAVADFDGDGYTDIVAAGYTSGTLYAFTYAPE</sequence>
<dbReference type="EMBL" id="LJIJ01000505">
    <property type="protein sequence ID" value="ODM96769.1"/>
    <property type="molecule type" value="Genomic_DNA"/>
</dbReference>
<name>A0A1D2MUI9_ORCCI</name>
<dbReference type="PANTHER" id="PTHR35836:SF1">
    <property type="entry name" value="VCBS REPEAT-CONTAINING PROTEIN"/>
    <property type="match status" value="1"/>
</dbReference>
<keyword evidence="3" id="KW-1185">Reference proteome</keyword>
<evidence type="ECO:0000313" key="2">
    <source>
        <dbReference type="EMBL" id="ODM96769.1"/>
    </source>
</evidence>